<gene>
    <name evidence="1" type="ORF">METZ01_LOCUS111359</name>
</gene>
<reference evidence="1" key="1">
    <citation type="submission" date="2018-05" db="EMBL/GenBank/DDBJ databases">
        <authorList>
            <person name="Lanie J.A."/>
            <person name="Ng W.-L."/>
            <person name="Kazmierczak K.M."/>
            <person name="Andrzejewski T.M."/>
            <person name="Davidsen T.M."/>
            <person name="Wayne K.J."/>
            <person name="Tettelin H."/>
            <person name="Glass J.I."/>
            <person name="Rusch D."/>
            <person name="Podicherti R."/>
            <person name="Tsui H.-C.T."/>
            <person name="Winkler M.E."/>
        </authorList>
    </citation>
    <scope>NUCLEOTIDE SEQUENCE</scope>
</reference>
<accession>A0A381X194</accession>
<sequence>MLQHSIVGTYPDWETPQSLFDEACKKYKVRPTLDVCATRRNKKCATFFSKQSLNKQWDKSFFMNPPYGKGVIDKWIKYAYEQHLKHNVTGLALIFAKTETSWWWNYIQDKAEVYFIRGRVHFQLDGKTPKNSAPYGSCWVIWRRVKKIQTIPDSWQPLLKWNEK</sequence>
<organism evidence="1">
    <name type="scientific">marine metagenome</name>
    <dbReference type="NCBI Taxonomy" id="408172"/>
    <lineage>
        <taxon>unclassified sequences</taxon>
        <taxon>metagenomes</taxon>
        <taxon>ecological metagenomes</taxon>
    </lineage>
</organism>
<dbReference type="AlphaFoldDB" id="A0A381X194"/>
<dbReference type="GO" id="GO:0003677">
    <property type="term" value="F:DNA binding"/>
    <property type="evidence" value="ECO:0007669"/>
    <property type="project" value="InterPro"/>
</dbReference>
<evidence type="ECO:0008006" key="2">
    <source>
        <dbReference type="Google" id="ProtNLM"/>
    </source>
</evidence>
<evidence type="ECO:0000313" key="1">
    <source>
        <dbReference type="EMBL" id="SVA58505.1"/>
    </source>
</evidence>
<protein>
    <recommendedName>
        <fullName evidence="2">DNA N-6-adenine-methyltransferase (Dam)</fullName>
    </recommendedName>
</protein>
<dbReference type="EMBL" id="UINC01013560">
    <property type="protein sequence ID" value="SVA58505.1"/>
    <property type="molecule type" value="Genomic_DNA"/>
</dbReference>
<name>A0A381X194_9ZZZZ</name>
<dbReference type="GO" id="GO:0009007">
    <property type="term" value="F:site-specific DNA-methyltransferase (adenine-specific) activity"/>
    <property type="evidence" value="ECO:0007669"/>
    <property type="project" value="InterPro"/>
</dbReference>
<proteinExistence type="predicted"/>
<dbReference type="InterPro" id="IPR008593">
    <property type="entry name" value="Dam_MeTrfase"/>
</dbReference>
<dbReference type="GO" id="GO:0009307">
    <property type="term" value="P:DNA restriction-modification system"/>
    <property type="evidence" value="ECO:0007669"/>
    <property type="project" value="InterPro"/>
</dbReference>
<dbReference type="Pfam" id="PF05869">
    <property type="entry name" value="Dam"/>
    <property type="match status" value="1"/>
</dbReference>